<dbReference type="SUPFAM" id="SSF52540">
    <property type="entry name" value="P-loop containing nucleoside triphosphate hydrolases"/>
    <property type="match status" value="1"/>
</dbReference>
<dbReference type="OrthoDB" id="9769293at2"/>
<dbReference type="PANTHER" id="PTHR43581">
    <property type="entry name" value="ATP/GTP PHOSPHATASE"/>
    <property type="match status" value="1"/>
</dbReference>
<accession>A0A100HLQ3</accession>
<reference evidence="3" key="1">
    <citation type="submission" date="2015-11" db="EMBL/GenBank/DDBJ databases">
        <title>Draft Genome Sequence of the Radioresistant Bacterium Deinococcus grandis, Isolated from Freshwater Fish in Japan.</title>
        <authorList>
            <person name="Satoh K."/>
            <person name="Onodera T."/>
            <person name="Omoso K."/>
            <person name="Takeda-Yano K."/>
            <person name="Katayama T."/>
            <person name="Oono Y."/>
            <person name="Narumi I."/>
        </authorList>
    </citation>
    <scope>NUCLEOTIDE SEQUENCE [LARGE SCALE GENOMIC DNA]</scope>
    <source>
        <strain evidence="3">ATCC 43672</strain>
    </source>
</reference>
<dbReference type="EMBL" id="BCMS01000001">
    <property type="protein sequence ID" value="GAQ23076.1"/>
    <property type="molecule type" value="Genomic_DNA"/>
</dbReference>
<proteinExistence type="predicted"/>
<dbReference type="InterPro" id="IPR051396">
    <property type="entry name" value="Bact_Antivir_Def_Nuclease"/>
</dbReference>
<dbReference type="GO" id="GO:0016887">
    <property type="term" value="F:ATP hydrolysis activity"/>
    <property type="evidence" value="ECO:0007669"/>
    <property type="project" value="InterPro"/>
</dbReference>
<dbReference type="RefSeq" id="WP_083524203.1">
    <property type="nucleotide sequence ID" value="NZ_BCMS01000001.1"/>
</dbReference>
<evidence type="ECO:0000313" key="2">
    <source>
        <dbReference type="EMBL" id="GAQ23076.1"/>
    </source>
</evidence>
<name>A0A100HLQ3_9DEIO</name>
<evidence type="ECO:0000259" key="1">
    <source>
        <dbReference type="Pfam" id="PF13304"/>
    </source>
</evidence>
<dbReference type="PANTHER" id="PTHR43581:SF4">
    <property type="entry name" value="ATP_GTP PHOSPHATASE"/>
    <property type="match status" value="1"/>
</dbReference>
<dbReference type="InterPro" id="IPR027417">
    <property type="entry name" value="P-loop_NTPase"/>
</dbReference>
<protein>
    <recommendedName>
        <fullName evidence="1">ATPase AAA-type core domain-containing protein</fullName>
    </recommendedName>
</protein>
<dbReference type="Proteomes" id="UP000056209">
    <property type="component" value="Unassembled WGS sequence"/>
</dbReference>
<sequence length="394" mass="45178">MIRQLSISNFRAFDDLSVSQLGRVNLIVGKNNVGKTALMEAIQFYVRGADASALSQYLFEKDEIIILNSPNGEFDTYGANFAALFHNYKRNFFGSYLVEITDNYRPQDSLRVYTENVPVQRRTTVIDDEGLSSYQRSALEELNKRIDSTNEVALFVDKGAKSDYIAFSDTIDRQERYRRAAPRKALSDNDANIMNIQSGTISQSEIARYWDTITLRDSEKRVLELVREIAPVERITSIQRTSRRSDRIILLKLENHDQPIPLKSMGEGISRVIQIALTLESNFDKDNQMGMTSIFQSHGDTQNYLFIDELENGIHFAALKGVWEFIFKIAELRNIQVFVTSHSWDCIEAFQQVSQQFDSSGVLISLKDKKNRKVATVFSEDELRFISKNDIEVR</sequence>
<dbReference type="AlphaFoldDB" id="A0A100HLQ3"/>
<keyword evidence="3" id="KW-1185">Reference proteome</keyword>
<gene>
    <name evidence="2" type="ORF">DEIGR_103103</name>
</gene>
<evidence type="ECO:0000313" key="3">
    <source>
        <dbReference type="Proteomes" id="UP000056209"/>
    </source>
</evidence>
<organism evidence="2 3">
    <name type="scientific">Deinococcus grandis</name>
    <dbReference type="NCBI Taxonomy" id="57498"/>
    <lineage>
        <taxon>Bacteria</taxon>
        <taxon>Thermotogati</taxon>
        <taxon>Deinococcota</taxon>
        <taxon>Deinococci</taxon>
        <taxon>Deinococcales</taxon>
        <taxon>Deinococcaceae</taxon>
        <taxon>Deinococcus</taxon>
    </lineage>
</organism>
<dbReference type="Pfam" id="PF13304">
    <property type="entry name" value="AAA_21"/>
    <property type="match status" value="1"/>
</dbReference>
<dbReference type="Gene3D" id="3.40.50.300">
    <property type="entry name" value="P-loop containing nucleotide triphosphate hydrolases"/>
    <property type="match status" value="1"/>
</dbReference>
<dbReference type="GO" id="GO:0005524">
    <property type="term" value="F:ATP binding"/>
    <property type="evidence" value="ECO:0007669"/>
    <property type="project" value="InterPro"/>
</dbReference>
<feature type="domain" description="ATPase AAA-type core" evidence="1">
    <location>
        <begin position="24"/>
        <end position="343"/>
    </location>
</feature>
<dbReference type="InterPro" id="IPR003959">
    <property type="entry name" value="ATPase_AAA_core"/>
</dbReference>
<comment type="caution">
    <text evidence="2">The sequence shown here is derived from an EMBL/GenBank/DDBJ whole genome shotgun (WGS) entry which is preliminary data.</text>
</comment>